<feature type="region of interest" description="Disordered" evidence="1">
    <location>
        <begin position="145"/>
        <end position="166"/>
    </location>
</feature>
<dbReference type="Proteomes" id="UP001345219">
    <property type="component" value="Chromosome 2"/>
</dbReference>
<sequence length="241" mass="26497">MKKKKNKGKIHPSSPSPSLGASPVTGGLVRAFSALRDLPIPKDVSDHARDLSLEDLEVLAYMINHIIEVSTAAAAVPSTPSGGNKKVFRRLGGGGGAHSPPLFYCDCFDCYTAYWLRWDSSSRREVIHQVIEALEDHLDLAERLARGGKPRRDKPVHPDPTRPKTPIHVQEEVDDDLVVVEISKEIEAEQAMEAEKDVIIEAAAAAAVRRIDEQKGLVRKLLPNVVGLLSSRLLRLWNPSL</sequence>
<gene>
    <name evidence="2" type="ORF">SAY87_001746</name>
</gene>
<proteinExistence type="predicted"/>
<dbReference type="PANTHER" id="PTHR31903">
    <property type="entry name" value="F12F1.11-RELATED"/>
    <property type="match status" value="1"/>
</dbReference>
<evidence type="ECO:0000256" key="1">
    <source>
        <dbReference type="SAM" id="MobiDB-lite"/>
    </source>
</evidence>
<feature type="compositionally biased region" description="Basic and acidic residues" evidence="1">
    <location>
        <begin position="153"/>
        <end position="162"/>
    </location>
</feature>
<evidence type="ECO:0000313" key="2">
    <source>
        <dbReference type="EMBL" id="KAK4753642.1"/>
    </source>
</evidence>
<dbReference type="EMBL" id="JAXIOK010000015">
    <property type="protein sequence ID" value="KAK4753642.1"/>
    <property type="molecule type" value="Genomic_DNA"/>
</dbReference>
<protein>
    <submittedName>
        <fullName evidence="2">Uncharacterized protein</fullName>
    </submittedName>
</protein>
<name>A0AAN7JVI9_9MYRT</name>
<keyword evidence="3" id="KW-1185">Reference proteome</keyword>
<feature type="region of interest" description="Disordered" evidence="1">
    <location>
        <begin position="1"/>
        <end position="22"/>
    </location>
</feature>
<evidence type="ECO:0000313" key="3">
    <source>
        <dbReference type="Proteomes" id="UP001345219"/>
    </source>
</evidence>
<accession>A0AAN7JVI9</accession>
<feature type="compositionally biased region" description="Basic residues" evidence="1">
    <location>
        <begin position="1"/>
        <end position="10"/>
    </location>
</feature>
<organism evidence="2 3">
    <name type="scientific">Trapa incisa</name>
    <dbReference type="NCBI Taxonomy" id="236973"/>
    <lineage>
        <taxon>Eukaryota</taxon>
        <taxon>Viridiplantae</taxon>
        <taxon>Streptophyta</taxon>
        <taxon>Embryophyta</taxon>
        <taxon>Tracheophyta</taxon>
        <taxon>Spermatophyta</taxon>
        <taxon>Magnoliopsida</taxon>
        <taxon>eudicotyledons</taxon>
        <taxon>Gunneridae</taxon>
        <taxon>Pentapetalae</taxon>
        <taxon>rosids</taxon>
        <taxon>malvids</taxon>
        <taxon>Myrtales</taxon>
        <taxon>Lythraceae</taxon>
        <taxon>Trapa</taxon>
    </lineage>
</organism>
<dbReference type="PANTHER" id="PTHR31903:SF4">
    <property type="entry name" value="OS11G0490300 PROTEIN"/>
    <property type="match status" value="1"/>
</dbReference>
<reference evidence="2 3" key="1">
    <citation type="journal article" date="2023" name="Hortic Res">
        <title>Pangenome of water caltrop reveals structural variations and asymmetric subgenome divergence after allopolyploidization.</title>
        <authorList>
            <person name="Zhang X."/>
            <person name="Chen Y."/>
            <person name="Wang L."/>
            <person name="Yuan Y."/>
            <person name="Fang M."/>
            <person name="Shi L."/>
            <person name="Lu R."/>
            <person name="Comes H.P."/>
            <person name="Ma Y."/>
            <person name="Chen Y."/>
            <person name="Huang G."/>
            <person name="Zhou Y."/>
            <person name="Zheng Z."/>
            <person name="Qiu Y."/>
        </authorList>
    </citation>
    <scope>NUCLEOTIDE SEQUENCE [LARGE SCALE GENOMIC DNA]</scope>
    <source>
        <tissue evidence="2">Roots</tissue>
    </source>
</reference>
<comment type="caution">
    <text evidence="2">The sequence shown here is derived from an EMBL/GenBank/DDBJ whole genome shotgun (WGS) entry which is preliminary data.</text>
</comment>
<dbReference type="AlphaFoldDB" id="A0AAN7JVI9"/>